<proteinExistence type="predicted"/>
<dbReference type="AlphaFoldDB" id="A0A4R5XG33"/>
<evidence type="ECO:0000256" key="1">
    <source>
        <dbReference type="SAM" id="MobiDB-lite"/>
    </source>
</evidence>
<organism evidence="2 3">
    <name type="scientific">Rickenella mellea</name>
    <dbReference type="NCBI Taxonomy" id="50990"/>
    <lineage>
        <taxon>Eukaryota</taxon>
        <taxon>Fungi</taxon>
        <taxon>Dikarya</taxon>
        <taxon>Basidiomycota</taxon>
        <taxon>Agaricomycotina</taxon>
        <taxon>Agaricomycetes</taxon>
        <taxon>Hymenochaetales</taxon>
        <taxon>Rickenellaceae</taxon>
        <taxon>Rickenella</taxon>
    </lineage>
</organism>
<protein>
    <submittedName>
        <fullName evidence="2">Uncharacterized protein</fullName>
    </submittedName>
</protein>
<dbReference type="EMBL" id="ML170156">
    <property type="protein sequence ID" value="TDL30134.1"/>
    <property type="molecule type" value="Genomic_DNA"/>
</dbReference>
<sequence length="174" mass="19823">MLNDAPTLQLSDIIVAVSPSPDPQPGHVSEPSRNSTPEPLQAEEIETMRRRVLELREVTGVVKERQNTREDELADMVMRLTSTPQPSSAQLVAQADTITRLIRQQQYLLDRAQEEREMHEAERYGWARTSEALIGLVNRTGPNVYREHDYGKLLSSTESDNYSLRQKVCPNRIL</sequence>
<gene>
    <name evidence="2" type="ORF">BD410DRAFT_850575</name>
</gene>
<dbReference type="Proteomes" id="UP000294933">
    <property type="component" value="Unassembled WGS sequence"/>
</dbReference>
<dbReference type="OrthoDB" id="2143914at2759"/>
<dbReference type="VEuPathDB" id="FungiDB:BD410DRAFT_850575"/>
<reference evidence="2 3" key="1">
    <citation type="submission" date="2018-06" db="EMBL/GenBank/DDBJ databases">
        <title>A transcriptomic atlas of mushroom development highlights an independent origin of complex multicellularity.</title>
        <authorList>
            <consortium name="DOE Joint Genome Institute"/>
            <person name="Krizsan K."/>
            <person name="Almasi E."/>
            <person name="Merenyi Z."/>
            <person name="Sahu N."/>
            <person name="Viragh M."/>
            <person name="Koszo T."/>
            <person name="Mondo S."/>
            <person name="Kiss B."/>
            <person name="Balint B."/>
            <person name="Kues U."/>
            <person name="Barry K."/>
            <person name="Hegedus J.C."/>
            <person name="Henrissat B."/>
            <person name="Johnson J."/>
            <person name="Lipzen A."/>
            <person name="Ohm R."/>
            <person name="Nagy I."/>
            <person name="Pangilinan J."/>
            <person name="Yan J."/>
            <person name="Xiong Y."/>
            <person name="Grigoriev I.V."/>
            <person name="Hibbett D.S."/>
            <person name="Nagy L.G."/>
        </authorList>
    </citation>
    <scope>NUCLEOTIDE SEQUENCE [LARGE SCALE GENOMIC DNA]</scope>
    <source>
        <strain evidence="2 3">SZMC22713</strain>
    </source>
</reference>
<accession>A0A4R5XG33</accession>
<evidence type="ECO:0000313" key="2">
    <source>
        <dbReference type="EMBL" id="TDL30134.1"/>
    </source>
</evidence>
<feature type="region of interest" description="Disordered" evidence="1">
    <location>
        <begin position="17"/>
        <end position="43"/>
    </location>
</feature>
<name>A0A4R5XG33_9AGAM</name>
<evidence type="ECO:0000313" key="3">
    <source>
        <dbReference type="Proteomes" id="UP000294933"/>
    </source>
</evidence>
<keyword evidence="3" id="KW-1185">Reference proteome</keyword>